<dbReference type="Gene3D" id="3.90.228.20">
    <property type="match status" value="1"/>
</dbReference>
<dbReference type="Gene3D" id="3.40.449.10">
    <property type="entry name" value="Phosphoenolpyruvate Carboxykinase, domain 1"/>
    <property type="match status" value="1"/>
</dbReference>
<keyword evidence="10" id="KW-0464">Manganese</keyword>
<keyword evidence="8 10" id="KW-0456">Lyase</keyword>
<dbReference type="GO" id="GO:0016301">
    <property type="term" value="F:kinase activity"/>
    <property type="evidence" value="ECO:0007669"/>
    <property type="project" value="UniProtKB-KW"/>
</dbReference>
<keyword evidence="7 10" id="KW-0067">ATP-binding</keyword>
<evidence type="ECO:0000256" key="4">
    <source>
        <dbReference type="ARBA" id="ARBA00022432"/>
    </source>
</evidence>
<feature type="binding site" evidence="10">
    <location>
        <begin position="427"/>
        <end position="428"/>
    </location>
    <ligand>
        <name>ATP</name>
        <dbReference type="ChEBI" id="CHEBI:30616"/>
    </ligand>
</feature>
<dbReference type="PIRSF" id="PIRSF006294">
    <property type="entry name" value="PEP_crbxkin"/>
    <property type="match status" value="1"/>
</dbReference>
<dbReference type="EC" id="4.1.1.49" evidence="3 10"/>
<dbReference type="HAMAP" id="MF_00453">
    <property type="entry name" value="PEPCK_ATP"/>
    <property type="match status" value="1"/>
</dbReference>
<feature type="binding site" evidence="10">
    <location>
        <position position="181"/>
    </location>
    <ligand>
        <name>substrate</name>
    </ligand>
</feature>
<dbReference type="Pfam" id="PF01293">
    <property type="entry name" value="PEPCK_ATP"/>
    <property type="match status" value="1"/>
</dbReference>
<accession>A0A372NM79</accession>
<dbReference type="GO" id="GO:0006094">
    <property type="term" value="P:gluconeogenesis"/>
    <property type="evidence" value="ECO:0007669"/>
    <property type="project" value="UniProtKB-UniRule"/>
</dbReference>
<dbReference type="Gene3D" id="2.170.8.10">
    <property type="entry name" value="Phosphoenolpyruvate Carboxykinase, domain 2"/>
    <property type="match status" value="1"/>
</dbReference>
<evidence type="ECO:0000256" key="6">
    <source>
        <dbReference type="ARBA" id="ARBA00022793"/>
    </source>
</evidence>
<keyword evidence="4 10" id="KW-0312">Gluconeogenesis</keyword>
<feature type="binding site" evidence="10">
    <location>
        <position position="187"/>
    </location>
    <ligand>
        <name>ATP</name>
        <dbReference type="ChEBI" id="CHEBI:30616"/>
    </ligand>
</feature>
<keyword evidence="11" id="KW-0670">Pyruvate</keyword>
<dbReference type="EMBL" id="QWDC01000005">
    <property type="protein sequence ID" value="RFZ90062.1"/>
    <property type="molecule type" value="Genomic_DNA"/>
</dbReference>
<dbReference type="InterPro" id="IPR001272">
    <property type="entry name" value="PEP_carboxykinase_ATP"/>
</dbReference>
<evidence type="ECO:0000256" key="8">
    <source>
        <dbReference type="ARBA" id="ARBA00023239"/>
    </source>
</evidence>
<evidence type="ECO:0000313" key="12">
    <source>
        <dbReference type="Proteomes" id="UP000264217"/>
    </source>
</evidence>
<dbReference type="GO" id="GO:0005829">
    <property type="term" value="C:cytosol"/>
    <property type="evidence" value="ECO:0007669"/>
    <property type="project" value="TreeGrafter"/>
</dbReference>
<keyword evidence="5 10" id="KW-0547">Nucleotide-binding</keyword>
<feature type="binding site" evidence="10">
    <location>
        <position position="243"/>
    </location>
    <ligand>
        <name>Mn(2+)</name>
        <dbReference type="ChEBI" id="CHEBI:29035"/>
    </ligand>
</feature>
<dbReference type="InterPro" id="IPR008210">
    <property type="entry name" value="PEP_carboxykinase_N"/>
</dbReference>
<feature type="binding site" evidence="10">
    <location>
        <position position="271"/>
    </location>
    <ligand>
        <name>ATP</name>
        <dbReference type="ChEBI" id="CHEBI:30616"/>
    </ligand>
</feature>
<dbReference type="AlphaFoldDB" id="A0A372NM79"/>
<comment type="cofactor">
    <cofactor evidence="10">
        <name>Mn(2+)</name>
        <dbReference type="ChEBI" id="CHEBI:29035"/>
    </cofactor>
    <text evidence="10">Binds 1 Mn(2+) ion per subunit.</text>
</comment>
<sequence length="507" mass="55759">MTIFSFKTHIHYQLSPEHLTLQALSRGHAIESDCGALVISTGKFTGRSPADKFIVKEAGTENLVDWNHLNQPINKNHFFKLLTDITNYIERLPEVWIRDVTACADPAYSLPVRVITEDPQSNLFASNLFIDAAPGSDVPEHWHLMHAPGFLADPELHGTKNSNFTVISFEAKTILIGGSAYTGEIKKSVFSILNLLLPVYKDVLGMHCSASEGKEGVALFFGLSGTGKTTLSADPGRRLIGDDEIGWSNNGVFNLEGGCYAKIQGLTAEREPSIYHAVRTGALVENTLFHPGTKKINFDDVTLTENTRVSYPLDFIPGAKMPAVGGHPKNIFFLTCDAYGVLPPLSRLTKEQVRDFFLTGYTARVAGTEHGEREPKPVFSPCFGAPFLPLPKEHYTNMLLDRIDSFQPVVWLLNTGWTGGPYGIGKRIGLDETRALVRAVLSGELDKGMYKKHTFLGLRVPLKCSGVPESTLDPRANWPDPLAYDDAAERLAGQFAMELNQGLVACR</sequence>
<name>A0A372NM79_9SPHI</name>
<gene>
    <name evidence="10" type="primary">pckA</name>
    <name evidence="11" type="ORF">D0C36_22735</name>
</gene>
<feature type="binding site" evidence="10">
    <location>
        <position position="433"/>
    </location>
    <ligand>
        <name>ATP</name>
        <dbReference type="ChEBI" id="CHEBI:30616"/>
    </ligand>
</feature>
<keyword evidence="10" id="KW-0479">Metal-binding</keyword>
<evidence type="ECO:0000256" key="3">
    <source>
        <dbReference type="ARBA" id="ARBA00012363"/>
    </source>
</evidence>
<keyword evidence="10" id="KW-0963">Cytoplasm</keyword>
<feature type="binding site" evidence="10">
    <location>
        <position position="187"/>
    </location>
    <ligand>
        <name>Mn(2+)</name>
        <dbReference type="ChEBI" id="CHEBI:29035"/>
    </ligand>
</feature>
<comment type="caution">
    <text evidence="11">The sequence shown here is derived from an EMBL/GenBank/DDBJ whole genome shotgun (WGS) entry which is preliminary data.</text>
</comment>
<evidence type="ECO:0000313" key="11">
    <source>
        <dbReference type="EMBL" id="RFZ90062.1"/>
    </source>
</evidence>
<feature type="binding site" evidence="10">
    <location>
        <begin position="222"/>
        <end position="230"/>
    </location>
    <ligand>
        <name>ATP</name>
        <dbReference type="ChEBI" id="CHEBI:30616"/>
    </ligand>
</feature>
<comment type="similarity">
    <text evidence="2 10">Belongs to the phosphoenolpyruvate carboxykinase (ATP) family.</text>
</comment>
<dbReference type="OrthoDB" id="9806325at2"/>
<evidence type="ECO:0000256" key="10">
    <source>
        <dbReference type="HAMAP-Rule" id="MF_00453"/>
    </source>
</evidence>
<keyword evidence="11" id="KW-0808">Transferase</keyword>
<comment type="function">
    <text evidence="10">Involved in the gluconeogenesis. Catalyzes the conversion of oxaloacetate (OAA) to phosphoenolpyruvate (PEP) through direct phosphoryl transfer between the nucleoside triphosphate and OAA.</text>
</comment>
<protein>
    <recommendedName>
        <fullName evidence="3 10">Phosphoenolpyruvate carboxykinase (ATP)</fullName>
        <shortName evidence="10">PCK</shortName>
        <shortName evidence="10">PEP carboxykinase</shortName>
        <shortName evidence="10">PEPCK</shortName>
        <ecNumber evidence="3 10">4.1.1.49</ecNumber>
    </recommendedName>
</protein>
<keyword evidence="12" id="KW-1185">Reference proteome</keyword>
<dbReference type="Proteomes" id="UP000264217">
    <property type="component" value="Unassembled WGS sequence"/>
</dbReference>
<dbReference type="RefSeq" id="WP_117394029.1">
    <property type="nucleotide sequence ID" value="NZ_QWDC01000005.1"/>
</dbReference>
<evidence type="ECO:0000256" key="7">
    <source>
        <dbReference type="ARBA" id="ARBA00022840"/>
    </source>
</evidence>
<proteinExistence type="inferred from homology"/>
<dbReference type="InterPro" id="IPR013035">
    <property type="entry name" value="PEP_carboxykinase_C"/>
</dbReference>
<evidence type="ECO:0000256" key="5">
    <source>
        <dbReference type="ARBA" id="ARBA00022741"/>
    </source>
</evidence>
<dbReference type="GO" id="GO:0005524">
    <property type="term" value="F:ATP binding"/>
    <property type="evidence" value="ECO:0007669"/>
    <property type="project" value="UniProtKB-UniRule"/>
</dbReference>
<dbReference type="NCBIfam" id="NF006820">
    <property type="entry name" value="PRK09344.1-2"/>
    <property type="match status" value="1"/>
</dbReference>
<comment type="pathway">
    <text evidence="1 10">Carbohydrate biosynthesis; gluconeogenesis.</text>
</comment>
<dbReference type="PANTHER" id="PTHR30031:SF0">
    <property type="entry name" value="PHOSPHOENOLPYRUVATE CARBOXYKINASE (ATP)"/>
    <property type="match status" value="1"/>
</dbReference>
<keyword evidence="11" id="KW-0418">Kinase</keyword>
<reference evidence="11 12" key="1">
    <citation type="submission" date="2018-08" db="EMBL/GenBank/DDBJ databases">
        <title>Mucilaginibacter sp. MYSH2.</title>
        <authorList>
            <person name="Seo T."/>
        </authorList>
    </citation>
    <scope>NUCLEOTIDE SEQUENCE [LARGE SCALE GENOMIC DNA]</scope>
    <source>
        <strain evidence="11 12">MYSH2</strain>
    </source>
</reference>
<keyword evidence="6 10" id="KW-0210">Decarboxylase</keyword>
<dbReference type="GO" id="GO:0046872">
    <property type="term" value="F:metal ion binding"/>
    <property type="evidence" value="ECO:0007669"/>
    <property type="project" value="UniProtKB-KW"/>
</dbReference>
<dbReference type="NCBIfam" id="NF006821">
    <property type="entry name" value="PRK09344.1-3"/>
    <property type="match status" value="1"/>
</dbReference>
<dbReference type="GO" id="GO:0004612">
    <property type="term" value="F:phosphoenolpyruvate carboxykinase (ATP) activity"/>
    <property type="evidence" value="ECO:0007669"/>
    <property type="project" value="UniProtKB-UniRule"/>
</dbReference>
<feature type="binding site" evidence="10">
    <location>
        <position position="47"/>
    </location>
    <ligand>
        <name>substrate</name>
    </ligand>
</feature>
<dbReference type="PANTHER" id="PTHR30031">
    <property type="entry name" value="PHOSPHOENOLPYRUVATE CARBOXYKINASE ATP"/>
    <property type="match status" value="1"/>
</dbReference>
<comment type="catalytic activity">
    <reaction evidence="9 10">
        <text>oxaloacetate + ATP = phosphoenolpyruvate + ADP + CO2</text>
        <dbReference type="Rhea" id="RHEA:18617"/>
        <dbReference type="ChEBI" id="CHEBI:16452"/>
        <dbReference type="ChEBI" id="CHEBI:16526"/>
        <dbReference type="ChEBI" id="CHEBI:30616"/>
        <dbReference type="ChEBI" id="CHEBI:58702"/>
        <dbReference type="ChEBI" id="CHEBI:456216"/>
        <dbReference type="EC" id="4.1.1.49"/>
    </reaction>
</comment>
<dbReference type="SUPFAM" id="SSF53795">
    <property type="entry name" value="PEP carboxykinase-like"/>
    <property type="match status" value="1"/>
</dbReference>
<dbReference type="SUPFAM" id="SSF68923">
    <property type="entry name" value="PEP carboxykinase N-terminal domain"/>
    <property type="match status" value="1"/>
</dbReference>
<feature type="binding site" evidence="10">
    <location>
        <position position="308"/>
    </location>
    <ligand>
        <name>ATP</name>
        <dbReference type="ChEBI" id="CHEBI:30616"/>
    </ligand>
</feature>
<organism evidence="11 12">
    <name type="scientific">Mucilaginibacter conchicola</name>
    <dbReference type="NCBI Taxonomy" id="2303333"/>
    <lineage>
        <taxon>Bacteria</taxon>
        <taxon>Pseudomonadati</taxon>
        <taxon>Bacteroidota</taxon>
        <taxon>Sphingobacteriia</taxon>
        <taxon>Sphingobacteriales</taxon>
        <taxon>Sphingobacteriaceae</taxon>
        <taxon>Mucilaginibacter</taxon>
    </lineage>
</organism>
<dbReference type="UniPathway" id="UPA00138"/>
<comment type="subcellular location">
    <subcellularLocation>
        <location evidence="10">Cytoplasm</location>
    </subcellularLocation>
</comment>
<feature type="binding site" evidence="10">
    <location>
        <position position="187"/>
    </location>
    <ligand>
        <name>substrate</name>
    </ligand>
</feature>
<feature type="binding site" evidence="10">
    <location>
        <position position="308"/>
    </location>
    <ligand>
        <name>substrate</name>
    </ligand>
</feature>
<evidence type="ECO:0000256" key="2">
    <source>
        <dbReference type="ARBA" id="ARBA00006052"/>
    </source>
</evidence>
<feature type="binding site" evidence="10">
    <location>
        <position position="207"/>
    </location>
    <ligand>
        <name>Mn(2+)</name>
        <dbReference type="ChEBI" id="CHEBI:29035"/>
    </ligand>
</feature>
<evidence type="ECO:0000256" key="9">
    <source>
        <dbReference type="ARBA" id="ARBA00047371"/>
    </source>
</evidence>
<feature type="binding site" evidence="10">
    <location>
        <position position="207"/>
    </location>
    <ligand>
        <name>ATP</name>
        <dbReference type="ChEBI" id="CHEBI:30616"/>
    </ligand>
</feature>
<evidence type="ECO:0000256" key="1">
    <source>
        <dbReference type="ARBA" id="ARBA00004742"/>
    </source>
</evidence>